<dbReference type="OrthoDB" id="6777263at2759"/>
<dbReference type="GO" id="GO:0005634">
    <property type="term" value="C:nucleus"/>
    <property type="evidence" value="ECO:0007669"/>
    <property type="project" value="TreeGrafter"/>
</dbReference>
<dbReference type="Proteomes" id="UP000230233">
    <property type="component" value="Chromosome IV"/>
</dbReference>
<dbReference type="FunFam" id="3.30.1370.10:FF:000151">
    <property type="entry name" value="Protein CBG06045"/>
    <property type="match status" value="1"/>
</dbReference>
<evidence type="ECO:0000259" key="3">
    <source>
        <dbReference type="SMART" id="SM00322"/>
    </source>
</evidence>
<dbReference type="GO" id="GO:0003729">
    <property type="term" value="F:mRNA binding"/>
    <property type="evidence" value="ECO:0007669"/>
    <property type="project" value="TreeGrafter"/>
</dbReference>
<keyword evidence="5" id="KW-1185">Reference proteome</keyword>
<dbReference type="PANTHER" id="PTHR11208">
    <property type="entry name" value="RNA-BINDING PROTEIN RELATED"/>
    <property type="match status" value="1"/>
</dbReference>
<gene>
    <name evidence="4" type="primary">Cni-F54D1.1</name>
    <name evidence="4" type="synonym">Cnig_chr_IV.g13978</name>
    <name evidence="4" type="ORF">B9Z55_013978</name>
</gene>
<keyword evidence="1" id="KW-0694">RNA-binding</keyword>
<dbReference type="Pfam" id="PF22675">
    <property type="entry name" value="KH-I_KHDC4-BBP"/>
    <property type="match status" value="1"/>
</dbReference>
<feature type="region of interest" description="Disordered" evidence="2">
    <location>
        <begin position="269"/>
        <end position="289"/>
    </location>
</feature>
<feature type="domain" description="K Homology" evidence="3">
    <location>
        <begin position="136"/>
        <end position="239"/>
    </location>
</feature>
<evidence type="ECO:0000313" key="4">
    <source>
        <dbReference type="EMBL" id="PIC34273.1"/>
    </source>
</evidence>
<evidence type="ECO:0000256" key="2">
    <source>
        <dbReference type="SAM" id="MobiDB-lite"/>
    </source>
</evidence>
<dbReference type="InterPro" id="IPR036612">
    <property type="entry name" value="KH_dom_type_1_sf"/>
</dbReference>
<dbReference type="PANTHER" id="PTHR11208:SF117">
    <property type="entry name" value="KH DOMAIN-CONTAINING PROTEIN"/>
    <property type="match status" value="1"/>
</dbReference>
<dbReference type="InterPro" id="IPR045071">
    <property type="entry name" value="BBP-like"/>
</dbReference>
<organism evidence="4 5">
    <name type="scientific">Caenorhabditis nigoni</name>
    <dbReference type="NCBI Taxonomy" id="1611254"/>
    <lineage>
        <taxon>Eukaryota</taxon>
        <taxon>Metazoa</taxon>
        <taxon>Ecdysozoa</taxon>
        <taxon>Nematoda</taxon>
        <taxon>Chromadorea</taxon>
        <taxon>Rhabditida</taxon>
        <taxon>Rhabditina</taxon>
        <taxon>Rhabditomorpha</taxon>
        <taxon>Rhabditoidea</taxon>
        <taxon>Rhabditidae</taxon>
        <taxon>Peloderinae</taxon>
        <taxon>Caenorhabditis</taxon>
    </lineage>
</organism>
<accession>A0A2G5U470</accession>
<name>A0A2G5U470_9PELO</name>
<dbReference type="EMBL" id="PDUG01000004">
    <property type="protein sequence ID" value="PIC34273.1"/>
    <property type="molecule type" value="Genomic_DNA"/>
</dbReference>
<dbReference type="Gene3D" id="3.30.1370.10">
    <property type="entry name" value="K Homology domain, type 1"/>
    <property type="match status" value="1"/>
</dbReference>
<dbReference type="SMART" id="SM00322">
    <property type="entry name" value="KH"/>
    <property type="match status" value="1"/>
</dbReference>
<dbReference type="STRING" id="1611254.A0A2G5U470"/>
<proteinExistence type="predicted"/>
<dbReference type="AlphaFoldDB" id="A0A2G5U470"/>
<dbReference type="SUPFAM" id="SSF54791">
    <property type="entry name" value="Eukaryotic type KH-domain (KH-domain type I)"/>
    <property type="match status" value="1"/>
</dbReference>
<sequence length="289" mass="33050">MLSNPTSLYLDELLNEMSQLSESSMDFKNTRILLSREISRVFEEMTRNDTGSKQKRYGSEDRRTEFFSPQVVHPSPSVQSPYTPYSSFQSLYTPSVLKSSNPFVTPMKHGRINSPEQFLGDWTRGNASLNGSESPYVLQTKIYIPEAPARENAQKPRYNYVGRILGPSGSSARQIESQYDVTLLIRGAGSMKDAQTEAELKGRKKYEHLNEQLHVLLIARNNDKQKCEEILDKAAQKIESLLVPVHDDYKKHQLVRYAIMNGTYEMRSDKKMESGGRGRRSVQYNQTHN</sequence>
<dbReference type="GO" id="GO:0048024">
    <property type="term" value="P:regulation of mRNA splicing, via spliceosome"/>
    <property type="evidence" value="ECO:0007669"/>
    <property type="project" value="TreeGrafter"/>
</dbReference>
<evidence type="ECO:0000313" key="5">
    <source>
        <dbReference type="Proteomes" id="UP000230233"/>
    </source>
</evidence>
<evidence type="ECO:0000256" key="1">
    <source>
        <dbReference type="ARBA" id="ARBA00022884"/>
    </source>
</evidence>
<dbReference type="InterPro" id="IPR004087">
    <property type="entry name" value="KH_dom"/>
</dbReference>
<comment type="caution">
    <text evidence="4">The sequence shown here is derived from an EMBL/GenBank/DDBJ whole genome shotgun (WGS) entry which is preliminary data.</text>
</comment>
<reference evidence="5" key="1">
    <citation type="submission" date="2017-10" db="EMBL/GenBank/DDBJ databases">
        <title>Rapid genome shrinkage in a self-fertile nematode reveals novel sperm competition proteins.</title>
        <authorList>
            <person name="Yin D."/>
            <person name="Schwarz E.M."/>
            <person name="Thomas C.G."/>
            <person name="Felde R.L."/>
            <person name="Korf I.F."/>
            <person name="Cutter A.D."/>
            <person name="Schartner C.M."/>
            <person name="Ralston E.J."/>
            <person name="Meyer B.J."/>
            <person name="Haag E.S."/>
        </authorList>
    </citation>
    <scope>NUCLEOTIDE SEQUENCE [LARGE SCALE GENOMIC DNA]</scope>
    <source>
        <strain evidence="5">JU1422</strain>
    </source>
</reference>
<protein>
    <recommendedName>
        <fullName evidence="3">K Homology domain-containing protein</fullName>
    </recommendedName>
</protein>
<dbReference type="InterPro" id="IPR055256">
    <property type="entry name" value="KH_1_KHDC4/BBP-like"/>
</dbReference>